<dbReference type="Proteomes" id="UP000323000">
    <property type="component" value="Chromosome 1"/>
</dbReference>
<keyword evidence="2" id="KW-1185">Reference proteome</keyword>
<proteinExistence type="predicted"/>
<dbReference type="AlphaFoldDB" id="A0A5C7J0Y4"/>
<name>A0A5C7J0Y4_9ROSI</name>
<protein>
    <recommendedName>
        <fullName evidence="3">Serine-threonine/tyrosine-protein kinase catalytic domain-containing protein</fullName>
    </recommendedName>
</protein>
<sequence length="126" mass="14040">MKVVVVIESEMVTDRAMEDEFLETSTMHNTVSGTQSSSIGIKGTIGYVAPVTTDNNNVENFERLHGEERVRMEECLVGALRIGVLCSMESPADRMEMTDVVAKLCAIKENFLSRRIRDVRPSSQLT</sequence>
<dbReference type="EMBL" id="VAHF01000001">
    <property type="protein sequence ID" value="TXG74316.1"/>
    <property type="molecule type" value="Genomic_DNA"/>
</dbReference>
<evidence type="ECO:0000313" key="2">
    <source>
        <dbReference type="Proteomes" id="UP000323000"/>
    </source>
</evidence>
<accession>A0A5C7J0Y4</accession>
<reference evidence="2" key="1">
    <citation type="journal article" date="2019" name="Gigascience">
        <title>De novo genome assembly of the endangered Acer yangbiense, a plant species with extremely small populations endemic to Yunnan Province, China.</title>
        <authorList>
            <person name="Yang J."/>
            <person name="Wariss H.M."/>
            <person name="Tao L."/>
            <person name="Zhang R."/>
            <person name="Yun Q."/>
            <person name="Hollingsworth P."/>
            <person name="Dao Z."/>
            <person name="Luo G."/>
            <person name="Guo H."/>
            <person name="Ma Y."/>
            <person name="Sun W."/>
        </authorList>
    </citation>
    <scope>NUCLEOTIDE SEQUENCE [LARGE SCALE GENOMIC DNA]</scope>
    <source>
        <strain evidence="2">cv. Malutang</strain>
    </source>
</reference>
<comment type="caution">
    <text evidence="1">The sequence shown here is derived from an EMBL/GenBank/DDBJ whole genome shotgun (WGS) entry which is preliminary data.</text>
</comment>
<evidence type="ECO:0008006" key="3">
    <source>
        <dbReference type="Google" id="ProtNLM"/>
    </source>
</evidence>
<dbReference type="OrthoDB" id="1103805at2759"/>
<evidence type="ECO:0000313" key="1">
    <source>
        <dbReference type="EMBL" id="TXG74316.1"/>
    </source>
</evidence>
<gene>
    <name evidence="1" type="ORF">EZV62_002895</name>
</gene>
<organism evidence="1 2">
    <name type="scientific">Acer yangbiense</name>
    <dbReference type="NCBI Taxonomy" id="1000413"/>
    <lineage>
        <taxon>Eukaryota</taxon>
        <taxon>Viridiplantae</taxon>
        <taxon>Streptophyta</taxon>
        <taxon>Embryophyta</taxon>
        <taxon>Tracheophyta</taxon>
        <taxon>Spermatophyta</taxon>
        <taxon>Magnoliopsida</taxon>
        <taxon>eudicotyledons</taxon>
        <taxon>Gunneridae</taxon>
        <taxon>Pentapetalae</taxon>
        <taxon>rosids</taxon>
        <taxon>malvids</taxon>
        <taxon>Sapindales</taxon>
        <taxon>Sapindaceae</taxon>
        <taxon>Hippocastanoideae</taxon>
        <taxon>Acereae</taxon>
        <taxon>Acer</taxon>
    </lineage>
</organism>